<dbReference type="CDD" id="cd04301">
    <property type="entry name" value="NAT_SF"/>
    <property type="match status" value="1"/>
</dbReference>
<keyword evidence="2" id="KW-0808">Transferase</keyword>
<dbReference type="InterPro" id="IPR016181">
    <property type="entry name" value="Acyl_CoA_acyltransferase"/>
</dbReference>
<dbReference type="PROSITE" id="PS51186">
    <property type="entry name" value="GNAT"/>
    <property type="match status" value="1"/>
</dbReference>
<comment type="caution">
    <text evidence="2">The sequence shown here is derived from an EMBL/GenBank/DDBJ whole genome shotgun (WGS) entry which is preliminary data.</text>
</comment>
<sequence>MEWIVDEHVLLRPVRWYDAEELYIVLDAHRASLAPFLPWVRTTTLRDVYAMIEAALRQEERGEGYQTVILYDRRIVGFLGMHRIDWTHRNTSLGYWLAPPFQGRGIMTRAVRVLVEYAFRHMRLHRIEIRAAVENTRSRRVAERLGFREEGVLREVEWLGDRYVDHVVYGLLESEWPSRTDRV</sequence>
<dbReference type="PANTHER" id="PTHR43441:SF12">
    <property type="entry name" value="RIBOSOMAL N-ACETYLTRANSFERASE YDAF-RELATED"/>
    <property type="match status" value="1"/>
</dbReference>
<evidence type="ECO:0000259" key="1">
    <source>
        <dbReference type="PROSITE" id="PS51186"/>
    </source>
</evidence>
<feature type="domain" description="N-acetyltransferase" evidence="1">
    <location>
        <begin position="23"/>
        <end position="174"/>
    </location>
</feature>
<dbReference type="GO" id="GO:1990189">
    <property type="term" value="F:protein N-terminal-serine acetyltransferase activity"/>
    <property type="evidence" value="ECO:0007669"/>
    <property type="project" value="TreeGrafter"/>
</dbReference>
<gene>
    <name evidence="2" type="ORF">BLITH_0115</name>
</gene>
<protein>
    <submittedName>
        <fullName evidence="2">Ribosomal-protein-L7p-serine acetyltransferase</fullName>
    </submittedName>
</protein>
<dbReference type="GO" id="GO:0005737">
    <property type="term" value="C:cytoplasm"/>
    <property type="evidence" value="ECO:0007669"/>
    <property type="project" value="TreeGrafter"/>
</dbReference>
<dbReference type="SUPFAM" id="SSF55729">
    <property type="entry name" value="Acyl-CoA N-acyltransferases (Nat)"/>
    <property type="match status" value="1"/>
</dbReference>
<organism evidence="2 3">
    <name type="scientific">Brockia lithotrophica</name>
    <dbReference type="NCBI Taxonomy" id="933949"/>
    <lineage>
        <taxon>Bacteria</taxon>
        <taxon>Bacillati</taxon>
        <taxon>Bacillota</taxon>
        <taxon>Bacilli</taxon>
        <taxon>Bacillales</taxon>
        <taxon>Bacillales Family X. Incertae Sedis</taxon>
        <taxon>Brockia</taxon>
    </lineage>
</organism>
<evidence type="ECO:0000313" key="2">
    <source>
        <dbReference type="EMBL" id="PTQ51289.1"/>
    </source>
</evidence>
<dbReference type="PANTHER" id="PTHR43441">
    <property type="entry name" value="RIBOSOMAL-PROTEIN-SERINE ACETYLTRANSFERASE"/>
    <property type="match status" value="1"/>
</dbReference>
<reference evidence="2 3" key="1">
    <citation type="submission" date="2017-08" db="EMBL/GenBank/DDBJ databases">
        <title>Burning lignite coal seam in the remote Altai Mountains harbors a hydrogen-driven thermophilic microbial community.</title>
        <authorList>
            <person name="Kadnikov V.V."/>
            <person name="Mardanov A.V."/>
            <person name="Ivasenko D."/>
            <person name="Beletsky A.V."/>
            <person name="Karnachuk O.V."/>
            <person name="Ravin N.V."/>
        </authorList>
    </citation>
    <scope>NUCLEOTIDE SEQUENCE [LARGE SCALE GENOMIC DNA]</scope>
    <source>
        <strain evidence="2">AL31</strain>
    </source>
</reference>
<dbReference type="InterPro" id="IPR051908">
    <property type="entry name" value="Ribosomal_N-acetyltransferase"/>
</dbReference>
<accession>A0A2T5G533</accession>
<proteinExistence type="predicted"/>
<dbReference type="InterPro" id="IPR000182">
    <property type="entry name" value="GNAT_dom"/>
</dbReference>
<evidence type="ECO:0000313" key="3">
    <source>
        <dbReference type="Proteomes" id="UP000244016"/>
    </source>
</evidence>
<name>A0A2T5G533_9BACL</name>
<dbReference type="GO" id="GO:0008999">
    <property type="term" value="F:protein-N-terminal-alanine acetyltransferase activity"/>
    <property type="evidence" value="ECO:0007669"/>
    <property type="project" value="TreeGrafter"/>
</dbReference>
<dbReference type="Pfam" id="PF13302">
    <property type="entry name" value="Acetyltransf_3"/>
    <property type="match status" value="1"/>
</dbReference>
<dbReference type="AlphaFoldDB" id="A0A2T5G533"/>
<dbReference type="Gene3D" id="3.40.630.30">
    <property type="match status" value="1"/>
</dbReference>
<dbReference type="Proteomes" id="UP000244016">
    <property type="component" value="Unassembled WGS sequence"/>
</dbReference>
<dbReference type="EMBL" id="PEBW01000006">
    <property type="protein sequence ID" value="PTQ51289.1"/>
    <property type="molecule type" value="Genomic_DNA"/>
</dbReference>